<dbReference type="GO" id="GO:0016020">
    <property type="term" value="C:membrane"/>
    <property type="evidence" value="ECO:0007669"/>
    <property type="project" value="InterPro"/>
</dbReference>
<dbReference type="GO" id="GO:0005975">
    <property type="term" value="P:carbohydrate metabolic process"/>
    <property type="evidence" value="ECO:0007669"/>
    <property type="project" value="UniProtKB-ARBA"/>
</dbReference>
<sequence>MKKFIANLPGLFLPPDTFFQLKGFSNLIIFVLFFLVVKTTRGQTFVHPGGVHTRADLDRMKEKVAAGAYPWIDGWNLLRQEPKAQKTYVAKPSSNIGGSGIRQQAAKDATAAYFNALEWYISGDTAYANCAMRILNAWSGSVNQVVSGELFQIPICLMVQAAEILRIYPGWTSADFSRFKNMCLNYFYPACHDFLGECGSWPGWDAPALAAVLYIGVLCEDQAKFNEAVDYYKNGVGGGNLLNNVVQLSGQLSEMGRDQPHAEIGPQFAAEMCQTALNQGVDLFSYANNRLLSGFEYYCKFSLNNPVSWIPYNDCANNNFYYPAMRFQYRINVSPVYELIYNYYVIKKGLSAPYTRAMVNLRGLLGTPNEYLGYCALTYTLSDTTTIFQPKPIPPAPTGLTAVPGVSNIQLRWMKPVGEVANGYNVLRATASGGPYTTIASWNSNTSTEYIDKAVTNGTTYYYRVSANNQSGASPNSSEVSAKPVSAQPALPAGWALRNIGNVGTAGTATYADVNNKTFVLKASGNGFGSSNDAYGYIYTRVTGDFTLTTRLSDASLSTTNADRAGLVMRESFSTNAAIASIGLADNGFRKVWFATHATGANTLWVSGDTHTWLPVWFRLQRSGNTFTGYQSLDGVTWFTVGTTTIAMPNSYYVGMYANSGSSTFGITTTVTFDNLTASGGGSAVPPPPAGFSATPGNTQDSLKWDTVSEAACYNIKRADTSGGPYTAIATGITSSGYLDTGLVNGHTYYYVVTAANIMGEGPGSVEANATPVLSLAPVPTGFSATSVSERQINLQWTASVSATSYKIKRAATSGGPFYLIDSVAGTSYSDTTVITDSVYYYVISAVNPMGETANSTEVKATPGCVGYWKFDENNGIIATDSWNDYDGQLSSGAAWTTGAINSGVKLDGSGNAFVTLPAGILSGINDFTFAAWVKIDAAANWARIFDFGNGTSSYMFLGRSNTGGLRYAITSGGGGGEQGINSSIAVPVGEWRHVVVTWKKNTGIMYINGIEVGRNDNMSLKPSDLGATIQNWFGRSQYSGDPELTGVLDEVRIYNRALSATEAHDLSILPVPPLAPVSLSITGGNNTVSLNWTAPAGTTSYHVKRGTSASGPFTTIATVTTNAYVDSTAFNCTDYFYVVAAVNSRGEGNNSAVAGLSTGGKQSGRLIGTPGSWGNNAGTTRAAAVDGNIYTYFDGPVGTAWVGYDFGADSGLILNKVRYAPRPGYGGRMAGGRFQGSTDSAFTNPVTLFTITTAPVTGTLTEQAISNMIPFRYIRYISPSDGFGNAAEIEFYGLSGGVPQLLLPADTLYLAYDSSFSYSIETANRPRHYTVSGLPDGLNLDTCSGVIAGAPAAIGTFPVSLTIANAWGTTSDTVVLVIRKNQVITFPPIPGKSTGDADFVPTATTSSGLPVDYSSSDTTVAVVTANGKIHITGAGFADITAYQNGNAQYYPALPTVRRLQVFTPDCGIFNNKVTVCHNGFTICIVASAVPEHLNHGDILGICPCEDWIAAVQEKSGLSVTVRSVEIYPNPSAGSFFVQLAHFRPGKAVINITDRAGQLIRQFPVIITGDIQKIALNAGLVTPGLYYIQIISTETVETKTLFIQQ</sequence>
<dbReference type="RefSeq" id="WP_157306223.1">
    <property type="nucleotide sequence ID" value="NZ_WRXN01000004.1"/>
</dbReference>
<keyword evidence="2" id="KW-0677">Repeat</keyword>
<dbReference type="SMART" id="SM00560">
    <property type="entry name" value="LamGL"/>
    <property type="match status" value="1"/>
</dbReference>
<dbReference type="Gene3D" id="2.60.120.200">
    <property type="match status" value="2"/>
</dbReference>
<dbReference type="InterPro" id="IPR003961">
    <property type="entry name" value="FN3_dom"/>
</dbReference>
<dbReference type="SUPFAM" id="SSF49265">
    <property type="entry name" value="Fibronectin type III"/>
    <property type="match status" value="3"/>
</dbReference>
<dbReference type="InterPro" id="IPR026444">
    <property type="entry name" value="Secre_tail"/>
</dbReference>
<dbReference type="Gene3D" id="1.50.10.100">
    <property type="entry name" value="Chondroitin AC/alginate lyase"/>
    <property type="match status" value="1"/>
</dbReference>
<dbReference type="CDD" id="cd00063">
    <property type="entry name" value="FN3"/>
    <property type="match status" value="4"/>
</dbReference>
<dbReference type="InterPro" id="IPR036116">
    <property type="entry name" value="FN3_sf"/>
</dbReference>
<dbReference type="EMBL" id="WRXN01000004">
    <property type="protein sequence ID" value="MVT08799.1"/>
    <property type="molecule type" value="Genomic_DNA"/>
</dbReference>
<dbReference type="SUPFAM" id="SSF49785">
    <property type="entry name" value="Galactose-binding domain-like"/>
    <property type="match status" value="1"/>
</dbReference>
<evidence type="ECO:0000256" key="1">
    <source>
        <dbReference type="ARBA" id="ARBA00022729"/>
    </source>
</evidence>
<keyword evidence="7" id="KW-1185">Reference proteome</keyword>
<dbReference type="InterPro" id="IPR013320">
    <property type="entry name" value="ConA-like_dom_sf"/>
</dbReference>
<keyword evidence="1" id="KW-0732">Signal</keyword>
<dbReference type="InterPro" id="IPR008929">
    <property type="entry name" value="Chondroitin_lyas"/>
</dbReference>
<feature type="domain" description="Fibronectin type-III" evidence="5">
    <location>
        <begin position="394"/>
        <end position="490"/>
    </location>
</feature>
<dbReference type="Pfam" id="PF05426">
    <property type="entry name" value="Alginate_lyase"/>
    <property type="match status" value="1"/>
</dbReference>
<keyword evidence="4" id="KW-0456">Lyase</keyword>
<evidence type="ECO:0000256" key="2">
    <source>
        <dbReference type="ARBA" id="ARBA00022737"/>
    </source>
</evidence>
<dbReference type="InterPro" id="IPR050964">
    <property type="entry name" value="Striated_Muscle_Regulatory"/>
</dbReference>
<evidence type="ECO:0000313" key="7">
    <source>
        <dbReference type="Proteomes" id="UP000461730"/>
    </source>
</evidence>
<comment type="caution">
    <text evidence="6">The sequence shown here is derived from an EMBL/GenBank/DDBJ whole genome shotgun (WGS) entry which is preliminary data.</text>
</comment>
<dbReference type="Gene3D" id="2.60.120.260">
    <property type="entry name" value="Galactose-binding domain-like"/>
    <property type="match status" value="1"/>
</dbReference>
<dbReference type="NCBIfam" id="TIGR04183">
    <property type="entry name" value="Por_Secre_tail"/>
    <property type="match status" value="1"/>
</dbReference>
<dbReference type="InterPro" id="IPR013783">
    <property type="entry name" value="Ig-like_fold"/>
</dbReference>
<dbReference type="GO" id="GO:0016829">
    <property type="term" value="F:lyase activity"/>
    <property type="evidence" value="ECO:0007669"/>
    <property type="project" value="UniProtKB-KW"/>
</dbReference>
<dbReference type="Proteomes" id="UP000461730">
    <property type="component" value="Unassembled WGS sequence"/>
</dbReference>
<dbReference type="SUPFAM" id="SSF48230">
    <property type="entry name" value="Chondroitin AC/alginate lyase"/>
    <property type="match status" value="1"/>
</dbReference>
<name>A0A7K1U368_9BACT</name>
<dbReference type="SUPFAM" id="SSF49373">
    <property type="entry name" value="Invasin/intimin cell-adhesion fragments"/>
    <property type="match status" value="1"/>
</dbReference>
<feature type="domain" description="Fibronectin type-III" evidence="5">
    <location>
        <begin position="779"/>
        <end position="864"/>
    </location>
</feature>
<evidence type="ECO:0000256" key="3">
    <source>
        <dbReference type="ARBA" id="ARBA00023157"/>
    </source>
</evidence>
<dbReference type="InterPro" id="IPR008964">
    <property type="entry name" value="Invasin/intimin_cell_adhesion"/>
</dbReference>
<dbReference type="InterPro" id="IPR008397">
    <property type="entry name" value="Alginate_lyase_dom"/>
</dbReference>
<dbReference type="PANTHER" id="PTHR13817:SF166">
    <property type="entry name" value="NEURONAL IGCAM-RELATED"/>
    <property type="match status" value="1"/>
</dbReference>
<accession>A0A7K1U368</accession>
<dbReference type="InterPro" id="IPR008979">
    <property type="entry name" value="Galactose-bd-like_sf"/>
</dbReference>
<dbReference type="Gene3D" id="2.60.40.10">
    <property type="entry name" value="Immunoglobulins"/>
    <property type="match status" value="5"/>
</dbReference>
<dbReference type="SMART" id="SM00060">
    <property type="entry name" value="FN3"/>
    <property type="match status" value="4"/>
</dbReference>
<dbReference type="InterPro" id="IPR006558">
    <property type="entry name" value="LamG-like"/>
</dbReference>
<dbReference type="PROSITE" id="PS50853">
    <property type="entry name" value="FN3"/>
    <property type="match status" value="3"/>
</dbReference>
<dbReference type="Gene3D" id="2.60.40.1080">
    <property type="match status" value="1"/>
</dbReference>
<reference evidence="6 7" key="1">
    <citation type="submission" date="2019-12" db="EMBL/GenBank/DDBJ databases">
        <title>Chitinophaga sp. strain ysch24 (GDMCC 1.1355), whole genome shotgun sequence.</title>
        <authorList>
            <person name="Zhang X."/>
        </authorList>
    </citation>
    <scope>NUCLEOTIDE SEQUENCE [LARGE SCALE GENOMIC DNA]</scope>
    <source>
        <strain evidence="7">ysch24</strain>
    </source>
</reference>
<protein>
    <submittedName>
        <fullName evidence="6">T9SS type A sorting domain-containing protein</fullName>
    </submittedName>
</protein>
<organism evidence="6 7">
    <name type="scientific">Chitinophaga tropicalis</name>
    <dbReference type="NCBI Taxonomy" id="2683588"/>
    <lineage>
        <taxon>Bacteria</taxon>
        <taxon>Pseudomonadati</taxon>
        <taxon>Bacteroidota</taxon>
        <taxon>Chitinophagia</taxon>
        <taxon>Chitinophagales</taxon>
        <taxon>Chitinophagaceae</taxon>
        <taxon>Chitinophaga</taxon>
    </lineage>
</organism>
<dbReference type="SUPFAM" id="SSF49899">
    <property type="entry name" value="Concanavalin A-like lectins/glucanases"/>
    <property type="match status" value="2"/>
</dbReference>
<dbReference type="GO" id="GO:0004553">
    <property type="term" value="F:hydrolase activity, hydrolyzing O-glycosyl compounds"/>
    <property type="evidence" value="ECO:0007669"/>
    <property type="project" value="UniProtKB-ARBA"/>
</dbReference>
<feature type="domain" description="Fibronectin type-III" evidence="5">
    <location>
        <begin position="1073"/>
        <end position="1162"/>
    </location>
</feature>
<keyword evidence="3" id="KW-1015">Disulfide bond</keyword>
<gene>
    <name evidence="6" type="ORF">GO493_11045</name>
</gene>
<evidence type="ECO:0000259" key="5">
    <source>
        <dbReference type="PROSITE" id="PS50853"/>
    </source>
</evidence>
<evidence type="ECO:0000313" key="6">
    <source>
        <dbReference type="EMBL" id="MVT08799.1"/>
    </source>
</evidence>
<dbReference type="GO" id="GO:0042597">
    <property type="term" value="C:periplasmic space"/>
    <property type="evidence" value="ECO:0007669"/>
    <property type="project" value="InterPro"/>
</dbReference>
<dbReference type="PANTHER" id="PTHR13817">
    <property type="entry name" value="TITIN"/>
    <property type="match status" value="1"/>
</dbReference>
<dbReference type="SUPFAM" id="SSF49313">
    <property type="entry name" value="Cadherin-like"/>
    <property type="match status" value="1"/>
</dbReference>
<dbReference type="GO" id="GO:0005509">
    <property type="term" value="F:calcium ion binding"/>
    <property type="evidence" value="ECO:0007669"/>
    <property type="project" value="InterPro"/>
</dbReference>
<evidence type="ECO:0000256" key="4">
    <source>
        <dbReference type="ARBA" id="ARBA00023239"/>
    </source>
</evidence>
<dbReference type="Pfam" id="PF13385">
    <property type="entry name" value="Laminin_G_3"/>
    <property type="match status" value="1"/>
</dbReference>
<proteinExistence type="predicted"/>
<dbReference type="InterPro" id="IPR015919">
    <property type="entry name" value="Cadherin-like_sf"/>
</dbReference>